<proteinExistence type="inferred from homology"/>
<comment type="caution">
    <text evidence="8">The sequence shown here is derived from an EMBL/GenBank/DDBJ whole genome shotgun (WGS) entry which is preliminary data.</text>
</comment>
<keyword evidence="4 5" id="KW-0413">Isomerase</keyword>
<dbReference type="InterPro" id="IPR001179">
    <property type="entry name" value="PPIase_FKBP_dom"/>
</dbReference>
<dbReference type="SUPFAM" id="SSF54534">
    <property type="entry name" value="FKBP-like"/>
    <property type="match status" value="1"/>
</dbReference>
<dbReference type="PANTHER" id="PTHR43811">
    <property type="entry name" value="FKBP-TYPE PEPTIDYL-PROLYL CIS-TRANS ISOMERASE FKPA"/>
    <property type="match status" value="1"/>
</dbReference>
<organism evidence="8 9">
    <name type="scientific">Neolewinella lacunae</name>
    <dbReference type="NCBI Taxonomy" id="1517758"/>
    <lineage>
        <taxon>Bacteria</taxon>
        <taxon>Pseudomonadati</taxon>
        <taxon>Bacteroidota</taxon>
        <taxon>Saprospiria</taxon>
        <taxon>Saprospirales</taxon>
        <taxon>Lewinellaceae</taxon>
        <taxon>Neolewinella</taxon>
    </lineage>
</organism>
<accession>A0A923T785</accession>
<evidence type="ECO:0000256" key="4">
    <source>
        <dbReference type="ARBA" id="ARBA00023235"/>
    </source>
</evidence>
<dbReference type="GO" id="GO:0003755">
    <property type="term" value="F:peptidyl-prolyl cis-trans isomerase activity"/>
    <property type="evidence" value="ECO:0007669"/>
    <property type="project" value="UniProtKB-UniRule"/>
</dbReference>
<protein>
    <recommendedName>
        <fullName evidence="6">Peptidyl-prolyl cis-trans isomerase</fullName>
        <ecNumber evidence="6">5.2.1.8</ecNumber>
    </recommendedName>
</protein>
<reference evidence="8" key="1">
    <citation type="submission" date="2020-08" db="EMBL/GenBank/DDBJ databases">
        <title>Lewinella bacteria from marine environments.</title>
        <authorList>
            <person name="Zhong Y."/>
        </authorList>
    </citation>
    <scope>NUCLEOTIDE SEQUENCE</scope>
    <source>
        <strain evidence="8">KCTC 42187</strain>
    </source>
</reference>
<dbReference type="Gene3D" id="3.10.50.40">
    <property type="match status" value="1"/>
</dbReference>
<gene>
    <name evidence="8" type="ORF">H9S92_08635</name>
</gene>
<keyword evidence="3 5" id="KW-0697">Rotamase</keyword>
<dbReference type="EMBL" id="JACSIT010000091">
    <property type="protein sequence ID" value="MBC6994225.1"/>
    <property type="molecule type" value="Genomic_DNA"/>
</dbReference>
<dbReference type="Pfam" id="PF00254">
    <property type="entry name" value="FKBP_C"/>
    <property type="match status" value="1"/>
</dbReference>
<evidence type="ECO:0000256" key="1">
    <source>
        <dbReference type="ARBA" id="ARBA00000971"/>
    </source>
</evidence>
<evidence type="ECO:0000313" key="8">
    <source>
        <dbReference type="EMBL" id="MBC6994225.1"/>
    </source>
</evidence>
<evidence type="ECO:0000313" key="9">
    <source>
        <dbReference type="Proteomes" id="UP000650081"/>
    </source>
</evidence>
<evidence type="ECO:0000256" key="6">
    <source>
        <dbReference type="RuleBase" id="RU003915"/>
    </source>
</evidence>
<evidence type="ECO:0000256" key="2">
    <source>
        <dbReference type="ARBA" id="ARBA00006577"/>
    </source>
</evidence>
<dbReference type="PANTHER" id="PTHR43811:SF19">
    <property type="entry name" value="39 KDA FK506-BINDING NUCLEAR PROTEIN"/>
    <property type="match status" value="1"/>
</dbReference>
<sequence>MKTYATLFLAFVLLSLGCEKVTISTDQRSLEEYVADENLAVQEGPEGLLYIIEEPGSAERPTINSMVTVNYVGRLTDDRIFDQTNGSPVSFPLGNLVRGWQLGIPLVGAGGKIKLLLPPSLGYGNRPVGSIPANSNLVFDIELVSFTN</sequence>
<evidence type="ECO:0000259" key="7">
    <source>
        <dbReference type="PROSITE" id="PS50059"/>
    </source>
</evidence>
<feature type="domain" description="PPIase FKBP-type" evidence="7">
    <location>
        <begin position="64"/>
        <end position="147"/>
    </location>
</feature>
<dbReference type="PROSITE" id="PS50059">
    <property type="entry name" value="FKBP_PPIASE"/>
    <property type="match status" value="1"/>
</dbReference>
<name>A0A923T785_9BACT</name>
<comment type="similarity">
    <text evidence="2 6">Belongs to the FKBP-type PPIase family.</text>
</comment>
<evidence type="ECO:0000256" key="5">
    <source>
        <dbReference type="PROSITE-ProRule" id="PRU00277"/>
    </source>
</evidence>
<evidence type="ECO:0000256" key="3">
    <source>
        <dbReference type="ARBA" id="ARBA00023110"/>
    </source>
</evidence>
<dbReference type="AlphaFoldDB" id="A0A923T785"/>
<dbReference type="RefSeq" id="WP_187466307.1">
    <property type="nucleotide sequence ID" value="NZ_JACSIT010000091.1"/>
</dbReference>
<dbReference type="InterPro" id="IPR046357">
    <property type="entry name" value="PPIase_dom_sf"/>
</dbReference>
<dbReference type="EC" id="5.2.1.8" evidence="6"/>
<dbReference type="Proteomes" id="UP000650081">
    <property type="component" value="Unassembled WGS sequence"/>
</dbReference>
<keyword evidence="9" id="KW-1185">Reference proteome</keyword>
<comment type="catalytic activity">
    <reaction evidence="1 5 6">
        <text>[protein]-peptidylproline (omega=180) = [protein]-peptidylproline (omega=0)</text>
        <dbReference type="Rhea" id="RHEA:16237"/>
        <dbReference type="Rhea" id="RHEA-COMP:10747"/>
        <dbReference type="Rhea" id="RHEA-COMP:10748"/>
        <dbReference type="ChEBI" id="CHEBI:83833"/>
        <dbReference type="ChEBI" id="CHEBI:83834"/>
        <dbReference type="EC" id="5.2.1.8"/>
    </reaction>
</comment>
<dbReference type="PROSITE" id="PS51257">
    <property type="entry name" value="PROKAR_LIPOPROTEIN"/>
    <property type="match status" value="1"/>
</dbReference>